<protein>
    <submittedName>
        <fullName evidence="1">Uncharacterized protein</fullName>
    </submittedName>
</protein>
<name>A4XLH3_CALS8</name>
<dbReference type="AlphaFoldDB" id="A4XLH3"/>
<dbReference type="Proteomes" id="UP000000256">
    <property type="component" value="Chromosome"/>
</dbReference>
<proteinExistence type="predicted"/>
<dbReference type="HOGENOM" id="CLU_3077837_0_0_9"/>
<accession>A4XLH3</accession>
<organism evidence="1 2">
    <name type="scientific">Caldicellulosiruptor saccharolyticus (strain ATCC 43494 / DSM 8903 / Tp8T 6331)</name>
    <dbReference type="NCBI Taxonomy" id="351627"/>
    <lineage>
        <taxon>Bacteria</taxon>
        <taxon>Bacillati</taxon>
        <taxon>Bacillota</taxon>
        <taxon>Bacillota incertae sedis</taxon>
        <taxon>Caldicellulosiruptorales</taxon>
        <taxon>Caldicellulosiruptoraceae</taxon>
        <taxon>Caldicellulosiruptor</taxon>
    </lineage>
</organism>
<dbReference type="EMBL" id="CP000679">
    <property type="protein sequence ID" value="ABP67758.1"/>
    <property type="molecule type" value="Genomic_DNA"/>
</dbReference>
<evidence type="ECO:0000313" key="1">
    <source>
        <dbReference type="EMBL" id="ABP67758.1"/>
    </source>
</evidence>
<gene>
    <name evidence="1" type="ordered locus">Csac_2176</name>
</gene>
<keyword evidence="2" id="KW-1185">Reference proteome</keyword>
<reference evidence="1 2" key="1">
    <citation type="journal article" date="2008" name="Appl. Environ. Microbiol.">
        <title>Hydrogenomics of the extremely thermophilic bacterium Caldicellulosiruptor saccharolyticus.</title>
        <authorList>
            <person name="van de Werken H.J."/>
            <person name="Verhaart M.R."/>
            <person name="VanFossen A.L."/>
            <person name="Willquist K."/>
            <person name="Lewis D.L."/>
            <person name="Nichols J.D."/>
            <person name="Goorissen H.P."/>
            <person name="Mongodin E.F."/>
            <person name="Nelson K.E."/>
            <person name="van Niel E.W."/>
            <person name="Stams A.J."/>
            <person name="Ward D.E."/>
            <person name="de Vos W.M."/>
            <person name="van der Oost J."/>
            <person name="Kelly R.M."/>
            <person name="Kengen S.W."/>
        </authorList>
    </citation>
    <scope>NUCLEOTIDE SEQUENCE [LARGE SCALE GENOMIC DNA]</scope>
    <source>
        <strain evidence="2">ATCC 43494 / DSM 8903 / Tp8T 6331</strain>
    </source>
</reference>
<evidence type="ECO:0000313" key="2">
    <source>
        <dbReference type="Proteomes" id="UP000000256"/>
    </source>
</evidence>
<sequence length="52" mass="6234">MIELNNVSERLQKEENEILELINSYEDLPLEVEQRENLGWLIISPGWFIFTK</sequence>
<dbReference type="STRING" id="351627.Csac_2176"/>
<dbReference type="KEGG" id="csc:Csac_2176"/>